<dbReference type="EMBL" id="MVGR01000004">
    <property type="protein sequence ID" value="OPF17507.1"/>
    <property type="molecule type" value="Genomic_DNA"/>
</dbReference>
<sequence length="68" mass="7796">MLDEVKAWGLKPETVTGDSWYAAKETMNTLKDKGFRGLFAPHRKFGSETPPFYGGFAVKYEHRLRNIC</sequence>
<accession>A0A1V4BSV0</accession>
<dbReference type="Proteomes" id="UP000189835">
    <property type="component" value="Unassembled WGS sequence"/>
</dbReference>
<comment type="caution">
    <text evidence="1">The sequence shown here is derived from an EMBL/GenBank/DDBJ whole genome shotgun (WGS) entry which is preliminary data.</text>
</comment>
<protein>
    <recommendedName>
        <fullName evidence="3">Transposase IS4-like domain-containing protein</fullName>
    </recommendedName>
</protein>
<organism evidence="1 2">
    <name type="scientific">Microcystis aeruginosa KW</name>
    <dbReference type="NCBI Taxonomy" id="1960155"/>
    <lineage>
        <taxon>Bacteria</taxon>
        <taxon>Bacillati</taxon>
        <taxon>Cyanobacteriota</taxon>
        <taxon>Cyanophyceae</taxon>
        <taxon>Oscillatoriophycideae</taxon>
        <taxon>Chroococcales</taxon>
        <taxon>Microcystaceae</taxon>
        <taxon>Microcystis</taxon>
    </lineage>
</organism>
<gene>
    <name evidence="1" type="ORF">B1L04_16255</name>
</gene>
<dbReference type="RefSeq" id="WP_212567815.1">
    <property type="nucleotide sequence ID" value="NZ_MVGR01000004.1"/>
</dbReference>
<reference evidence="1 2" key="1">
    <citation type="submission" date="2017-02" db="EMBL/GenBank/DDBJ databases">
        <title>Genome sequence of Microcystis aeruginosa KW.</title>
        <authorList>
            <person name="Oh H.-M."/>
            <person name="Ahn C.-Y."/>
            <person name="Jeong H."/>
            <person name="Srivastava A."/>
            <person name="Lee H.-G."/>
            <person name="Kang S.-R."/>
        </authorList>
    </citation>
    <scope>NUCLEOTIDE SEQUENCE [LARGE SCALE GENOMIC DNA]</scope>
    <source>
        <strain evidence="1 2">KW</strain>
    </source>
</reference>
<evidence type="ECO:0008006" key="3">
    <source>
        <dbReference type="Google" id="ProtNLM"/>
    </source>
</evidence>
<proteinExistence type="predicted"/>
<evidence type="ECO:0000313" key="2">
    <source>
        <dbReference type="Proteomes" id="UP000189835"/>
    </source>
</evidence>
<evidence type="ECO:0000313" key="1">
    <source>
        <dbReference type="EMBL" id="OPF17507.1"/>
    </source>
</evidence>
<dbReference type="AlphaFoldDB" id="A0A1V4BSV0"/>
<name>A0A1V4BSV0_MICAE</name>